<evidence type="ECO:0000313" key="1">
    <source>
        <dbReference type="EMBL" id="OGE50862.1"/>
    </source>
</evidence>
<dbReference type="InterPro" id="IPR008914">
    <property type="entry name" value="PEBP"/>
</dbReference>
<comment type="caution">
    <text evidence="1">The sequence shown here is derived from an EMBL/GenBank/DDBJ whole genome shotgun (WGS) entry which is preliminary data.</text>
</comment>
<evidence type="ECO:0000313" key="2">
    <source>
        <dbReference type="Proteomes" id="UP000177622"/>
    </source>
</evidence>
<protein>
    <submittedName>
        <fullName evidence="1">Uncharacterized protein</fullName>
    </submittedName>
</protein>
<reference evidence="1 2" key="1">
    <citation type="journal article" date="2016" name="Sci. Rep.">
        <title>Penicillium arizonense, a new, genome sequenced fungal species, reveals a high chemical diversity in secreted metabolites.</title>
        <authorList>
            <person name="Grijseels S."/>
            <person name="Nielsen J.C."/>
            <person name="Randelovic M."/>
            <person name="Nielsen J."/>
            <person name="Nielsen K.F."/>
            <person name="Workman M."/>
            <person name="Frisvad J.C."/>
        </authorList>
    </citation>
    <scope>NUCLEOTIDE SEQUENCE [LARGE SCALE GENOMIC DNA]</scope>
    <source>
        <strain evidence="1 2">CBS 141311</strain>
    </source>
</reference>
<dbReference type="EMBL" id="LXJU01000015">
    <property type="protein sequence ID" value="OGE50862.1"/>
    <property type="molecule type" value="Genomic_DNA"/>
</dbReference>
<dbReference type="Gene3D" id="3.90.280.10">
    <property type="entry name" value="PEBP-like"/>
    <property type="match status" value="1"/>
</dbReference>
<dbReference type="OrthoDB" id="10251855at2759"/>
<keyword evidence="2" id="KW-1185">Reference proteome</keyword>
<dbReference type="Proteomes" id="UP000177622">
    <property type="component" value="Unassembled WGS sequence"/>
</dbReference>
<dbReference type="AlphaFoldDB" id="A0A1F5LCC9"/>
<dbReference type="InterPro" id="IPR036610">
    <property type="entry name" value="PEBP-like_sf"/>
</dbReference>
<proteinExistence type="predicted"/>
<organism evidence="1 2">
    <name type="scientific">Penicillium arizonense</name>
    <dbReference type="NCBI Taxonomy" id="1835702"/>
    <lineage>
        <taxon>Eukaryota</taxon>
        <taxon>Fungi</taxon>
        <taxon>Dikarya</taxon>
        <taxon>Ascomycota</taxon>
        <taxon>Pezizomycotina</taxon>
        <taxon>Eurotiomycetes</taxon>
        <taxon>Eurotiomycetidae</taxon>
        <taxon>Eurotiales</taxon>
        <taxon>Aspergillaceae</taxon>
        <taxon>Penicillium</taxon>
    </lineage>
</organism>
<dbReference type="PANTHER" id="PTHR30289:SF13">
    <property type="entry name" value="PEBP-LIKE PROTEIN"/>
    <property type="match status" value="1"/>
</dbReference>
<dbReference type="RefSeq" id="XP_022486308.1">
    <property type="nucleotide sequence ID" value="XM_022633901.1"/>
</dbReference>
<gene>
    <name evidence="1" type="ORF">PENARI_c015G10919</name>
</gene>
<dbReference type="STRING" id="1835702.A0A1F5LCC9"/>
<dbReference type="PANTHER" id="PTHR30289">
    <property type="entry name" value="UNCHARACTERIZED PROTEIN YBCL-RELATED"/>
    <property type="match status" value="1"/>
</dbReference>
<accession>A0A1F5LCC9</accession>
<dbReference type="Pfam" id="PF01161">
    <property type="entry name" value="PBP"/>
    <property type="match status" value="1"/>
</dbReference>
<name>A0A1F5LCC9_PENAI</name>
<dbReference type="SUPFAM" id="SSF49777">
    <property type="entry name" value="PEBP-like"/>
    <property type="match status" value="1"/>
</dbReference>
<dbReference type="CDD" id="cd00457">
    <property type="entry name" value="PEBP"/>
    <property type="match status" value="1"/>
</dbReference>
<dbReference type="InterPro" id="IPR049556">
    <property type="entry name" value="PhiB"/>
</dbReference>
<dbReference type="GeneID" id="34578635"/>
<sequence>MGRVSDELQLFCLSILLFVRIQKKYIHMLTNDISMGILHYFEFIVGRLLYACRGHDVHQIIRSPAFKEFPEPNMTLESPECGPSGSKLPLHCSCLADDGRGYLPELRWTPPTCREQVQEYVLICEDLDAPIPLFVFHHGLLWAIPASTLSASPEDIKPDEHAKISRQTTAGWRFVPNMLGTPYAGAGAPLGHGSHRYVFTIVALNASLKFKSPEGTTKNDIKHAMEGKVIGWGQWTGVFAKPWPK</sequence>